<dbReference type="PANTHER" id="PTHR21666">
    <property type="entry name" value="PEPTIDASE-RELATED"/>
    <property type="match status" value="1"/>
</dbReference>
<feature type="compositionally biased region" description="Polar residues" evidence="2">
    <location>
        <begin position="45"/>
        <end position="59"/>
    </location>
</feature>
<name>A0A126QE42_PASMD</name>
<dbReference type="PROSITE" id="PS51257">
    <property type="entry name" value="PROKAR_LIPOPROTEIN"/>
    <property type="match status" value="1"/>
</dbReference>
<dbReference type="Gene3D" id="3.10.350.10">
    <property type="entry name" value="LysM domain"/>
    <property type="match status" value="2"/>
</dbReference>
<dbReference type="CDD" id="cd12797">
    <property type="entry name" value="M23_peptidase"/>
    <property type="match status" value="1"/>
</dbReference>
<dbReference type="GO" id="GO:0004222">
    <property type="term" value="F:metalloendopeptidase activity"/>
    <property type="evidence" value="ECO:0007669"/>
    <property type="project" value="TreeGrafter"/>
</dbReference>
<proteinExistence type="inferred from homology"/>
<comment type="similarity">
    <text evidence="1">Belongs to the E.coli NlpD/Haemophilus LppB family.</text>
</comment>
<feature type="domain" description="LysM" evidence="4">
    <location>
        <begin position="115"/>
        <end position="159"/>
    </location>
</feature>
<dbReference type="InterPro" id="IPR016047">
    <property type="entry name" value="M23ase_b-sheet_dom"/>
</dbReference>
<feature type="region of interest" description="Disordered" evidence="2">
    <location>
        <begin position="20"/>
        <end position="107"/>
    </location>
</feature>
<dbReference type="SMART" id="SM00257">
    <property type="entry name" value="LysM"/>
    <property type="match status" value="2"/>
</dbReference>
<keyword evidence="3" id="KW-0732">Signal</keyword>
<sequence length="467" mass="49772">MKKSFLLLPISVAVLAACSSNTPAPVESADGSLSPGMMQPVDASSGGTWEPQIQQQNTMPAGMDQPVYSPSTSQPSLPVSHQPTPPTSSSFDIPRKPVTGEPDYSKIARGSYQGESYTVRKGDSMYLISYISGLSIKEIAALNNLSEPYTLATGQVLKLSNKVSTTSTMSPSTAVGEVGTNVKPTTQHFEIPRNPADNRPDYSKIDKGFYKGETYTVRKGDTMYLIAYISGLDVKELASLNNMSEPYRLSVGQTLRVSNGRVASTSSQPVTQPVTVPVSQPKSNEVTYTPGPHGTQYGSDGTIIGPIKSGVSSAPVPVQPEPVVKPVESTSVPVPSTSSKHMVSNVTWQWPTKGNIVQGFSTADGGNKGIDIAGSRGQAVNAAAAGRVVYAGNALRGYGNLIIIKHNDDYLSAYAHNESILVKDQQEVRAGQQIAKMGSSGTNSVKLHFEIRYKGKSVDPTRYLPKR</sequence>
<evidence type="ECO:0000259" key="4">
    <source>
        <dbReference type="PROSITE" id="PS51782"/>
    </source>
</evidence>
<dbReference type="InterPro" id="IPR036779">
    <property type="entry name" value="LysM_dom_sf"/>
</dbReference>
<evidence type="ECO:0000256" key="1">
    <source>
        <dbReference type="ARBA" id="ARBA00038420"/>
    </source>
</evidence>
<feature type="region of interest" description="Disordered" evidence="2">
    <location>
        <begin position="262"/>
        <end position="295"/>
    </location>
</feature>
<dbReference type="SUPFAM" id="SSF51261">
    <property type="entry name" value="Duplicated hybrid motif"/>
    <property type="match status" value="1"/>
</dbReference>
<dbReference type="CDD" id="cd00118">
    <property type="entry name" value="LysM"/>
    <property type="match status" value="2"/>
</dbReference>
<organism evidence="5">
    <name type="scientific">Pasteurella multocida</name>
    <dbReference type="NCBI Taxonomy" id="747"/>
    <lineage>
        <taxon>Bacteria</taxon>
        <taxon>Pseudomonadati</taxon>
        <taxon>Pseudomonadota</taxon>
        <taxon>Gammaproteobacteria</taxon>
        <taxon>Pasteurellales</taxon>
        <taxon>Pasteurellaceae</taxon>
        <taxon>Pasteurella</taxon>
    </lineage>
</organism>
<feature type="domain" description="LysM" evidence="4">
    <location>
        <begin position="213"/>
        <end position="257"/>
    </location>
</feature>
<evidence type="ECO:0000256" key="3">
    <source>
        <dbReference type="SAM" id="SignalP"/>
    </source>
</evidence>
<gene>
    <name evidence="5" type="primary">PM1614</name>
</gene>
<dbReference type="AlphaFoldDB" id="A0A126QE42"/>
<dbReference type="SUPFAM" id="SSF54106">
    <property type="entry name" value="LysM domain"/>
    <property type="match status" value="1"/>
</dbReference>
<dbReference type="InterPro" id="IPR018392">
    <property type="entry name" value="LysM"/>
</dbReference>
<feature type="compositionally biased region" description="Low complexity" evidence="2">
    <location>
        <begin position="264"/>
        <end position="281"/>
    </location>
</feature>
<reference evidence="5" key="1">
    <citation type="submission" date="2015-01" db="EMBL/GenBank/DDBJ databases">
        <title>Draft genome sequence of Pasteurella multocida isolated from alpaca pneumonia.</title>
        <authorList>
            <person name="Maturrano L."/>
            <person name="Hurtado R."/>
            <person name="Allasi N."/>
            <person name="Juscamayta E."/>
            <person name="Fernandez D."/>
            <person name="Maximiliano J."/>
            <person name="Rimac R."/>
            <person name="Rosadio R."/>
        </authorList>
    </citation>
    <scope>NUCLEOTIDE SEQUENCE</scope>
    <source>
        <strain evidence="5">UNMSM</strain>
    </source>
</reference>
<dbReference type="RefSeq" id="WP_071523370.1">
    <property type="nucleotide sequence ID" value="NZ_JACDXE010000014.1"/>
</dbReference>
<accession>A0A126QE42</accession>
<dbReference type="NCBIfam" id="NF008123">
    <property type="entry name" value="PRK10871.1"/>
    <property type="match status" value="1"/>
</dbReference>
<dbReference type="GO" id="GO:0009279">
    <property type="term" value="C:cell outer membrane"/>
    <property type="evidence" value="ECO:0007669"/>
    <property type="project" value="TreeGrafter"/>
</dbReference>
<feature type="chain" id="PRO_5007272720" evidence="3">
    <location>
        <begin position="25"/>
        <end position="467"/>
    </location>
</feature>
<dbReference type="PANTHER" id="PTHR21666:SF263">
    <property type="entry name" value="MUREIN HYDROLASE ACTIVATOR NLPD"/>
    <property type="match status" value="1"/>
</dbReference>
<feature type="signal peptide" evidence="3">
    <location>
        <begin position="1"/>
        <end position="24"/>
    </location>
</feature>
<evidence type="ECO:0000256" key="2">
    <source>
        <dbReference type="SAM" id="MobiDB-lite"/>
    </source>
</evidence>
<evidence type="ECO:0000313" key="5">
    <source>
        <dbReference type="EMBL" id="AMK08077.1"/>
    </source>
</evidence>
<dbReference type="Pfam" id="PF01551">
    <property type="entry name" value="Peptidase_M23"/>
    <property type="match status" value="1"/>
</dbReference>
<dbReference type="GO" id="GO:0032153">
    <property type="term" value="C:cell division site"/>
    <property type="evidence" value="ECO:0007669"/>
    <property type="project" value="TreeGrafter"/>
</dbReference>
<feature type="compositionally biased region" description="Polar residues" evidence="2">
    <location>
        <begin position="68"/>
        <end position="91"/>
    </location>
</feature>
<dbReference type="Gene3D" id="2.70.70.10">
    <property type="entry name" value="Glucose Permease (Domain IIA)"/>
    <property type="match status" value="1"/>
</dbReference>
<dbReference type="Pfam" id="PF01476">
    <property type="entry name" value="LysM"/>
    <property type="match status" value="2"/>
</dbReference>
<dbReference type="EMBL" id="KP660238">
    <property type="protein sequence ID" value="AMK08077.1"/>
    <property type="molecule type" value="Genomic_DNA"/>
</dbReference>
<protein>
    <submittedName>
        <fullName evidence="5">PM1614 protein</fullName>
    </submittedName>
</protein>
<dbReference type="InterPro" id="IPR011055">
    <property type="entry name" value="Dup_hybrid_motif"/>
</dbReference>
<dbReference type="PROSITE" id="PS51782">
    <property type="entry name" value="LYSM"/>
    <property type="match status" value="2"/>
</dbReference>
<dbReference type="InterPro" id="IPR050570">
    <property type="entry name" value="Cell_wall_metabolism_enzyme"/>
</dbReference>